<sequence length="249" mass="28353">MRTRSMTKDDPVSNGITDNGDVFSSRLFPSPRLPRPNSPEHALCHHHKRHRLTLRQLLRKRHQILDRFLPARVVQRSHLLRHPFQRLRIKILTPPQDRLLCNRQRNPLHHNAEVLFVTNHFRRPRKDLHLRPFRVLLLRLSPPLLPCMMSVSSFPPALAASPSSRRPPTRPAAPQVASNCMNCDGTECGSSQSSRKTLRSAMLCQSDCEGVSEQDSNCDCSSAQHNHGLCPNHGDGQRLGRRVELAQDD</sequence>
<proteinExistence type="predicted"/>
<dbReference type="EMBL" id="JARBJD010000213">
    <property type="protein sequence ID" value="KAK2947007.1"/>
    <property type="molecule type" value="Genomic_DNA"/>
</dbReference>
<evidence type="ECO:0000313" key="3">
    <source>
        <dbReference type="Proteomes" id="UP001281761"/>
    </source>
</evidence>
<feature type="compositionally biased region" description="Basic and acidic residues" evidence="1">
    <location>
        <begin position="1"/>
        <end position="11"/>
    </location>
</feature>
<comment type="caution">
    <text evidence="2">The sequence shown here is derived from an EMBL/GenBank/DDBJ whole genome shotgun (WGS) entry which is preliminary data.</text>
</comment>
<reference evidence="2 3" key="1">
    <citation type="journal article" date="2022" name="bioRxiv">
        <title>Genomics of Preaxostyla Flagellates Illuminates Evolutionary Transitions and the Path Towards Mitochondrial Loss.</title>
        <authorList>
            <person name="Novak L.V.F."/>
            <person name="Treitli S.C."/>
            <person name="Pyrih J."/>
            <person name="Halakuc P."/>
            <person name="Pipaliya S.V."/>
            <person name="Vacek V."/>
            <person name="Brzon O."/>
            <person name="Soukal P."/>
            <person name="Eme L."/>
            <person name="Dacks J.B."/>
            <person name="Karnkowska A."/>
            <person name="Elias M."/>
            <person name="Hampl V."/>
        </authorList>
    </citation>
    <scope>NUCLEOTIDE SEQUENCE [LARGE SCALE GENOMIC DNA]</scope>
    <source>
        <strain evidence="2">NAU3</strain>
        <tissue evidence="2">Gut</tissue>
    </source>
</reference>
<organism evidence="2 3">
    <name type="scientific">Blattamonas nauphoetae</name>
    <dbReference type="NCBI Taxonomy" id="2049346"/>
    <lineage>
        <taxon>Eukaryota</taxon>
        <taxon>Metamonada</taxon>
        <taxon>Preaxostyla</taxon>
        <taxon>Oxymonadida</taxon>
        <taxon>Blattamonas</taxon>
    </lineage>
</organism>
<feature type="region of interest" description="Disordered" evidence="1">
    <location>
        <begin position="156"/>
        <end position="175"/>
    </location>
</feature>
<feature type="compositionally biased region" description="Low complexity" evidence="1">
    <location>
        <begin position="156"/>
        <end position="166"/>
    </location>
</feature>
<evidence type="ECO:0000313" key="2">
    <source>
        <dbReference type="EMBL" id="KAK2947007.1"/>
    </source>
</evidence>
<feature type="region of interest" description="Disordered" evidence="1">
    <location>
        <begin position="1"/>
        <end position="42"/>
    </location>
</feature>
<accession>A0ABQ9X8L0</accession>
<dbReference type="Proteomes" id="UP001281761">
    <property type="component" value="Unassembled WGS sequence"/>
</dbReference>
<protein>
    <submittedName>
        <fullName evidence="2">Uncharacterized protein</fullName>
    </submittedName>
</protein>
<gene>
    <name evidence="2" type="ORF">BLNAU_18093</name>
</gene>
<evidence type="ECO:0000256" key="1">
    <source>
        <dbReference type="SAM" id="MobiDB-lite"/>
    </source>
</evidence>
<name>A0ABQ9X8L0_9EUKA</name>
<keyword evidence="3" id="KW-1185">Reference proteome</keyword>